<gene>
    <name evidence="1" type="ORF">DPMN_022964</name>
</gene>
<organism evidence="1 2">
    <name type="scientific">Dreissena polymorpha</name>
    <name type="common">Zebra mussel</name>
    <name type="synonym">Mytilus polymorpha</name>
    <dbReference type="NCBI Taxonomy" id="45954"/>
    <lineage>
        <taxon>Eukaryota</taxon>
        <taxon>Metazoa</taxon>
        <taxon>Spiralia</taxon>
        <taxon>Lophotrochozoa</taxon>
        <taxon>Mollusca</taxon>
        <taxon>Bivalvia</taxon>
        <taxon>Autobranchia</taxon>
        <taxon>Heteroconchia</taxon>
        <taxon>Euheterodonta</taxon>
        <taxon>Imparidentia</taxon>
        <taxon>Neoheterodontei</taxon>
        <taxon>Myida</taxon>
        <taxon>Dreissenoidea</taxon>
        <taxon>Dreissenidae</taxon>
        <taxon>Dreissena</taxon>
    </lineage>
</organism>
<accession>A0A9D4R9I0</accession>
<dbReference type="Proteomes" id="UP000828390">
    <property type="component" value="Unassembled WGS sequence"/>
</dbReference>
<dbReference type="AlphaFoldDB" id="A0A9D4R9I0"/>
<evidence type="ECO:0000313" key="2">
    <source>
        <dbReference type="Proteomes" id="UP000828390"/>
    </source>
</evidence>
<name>A0A9D4R9I0_DREPO</name>
<dbReference type="EMBL" id="JAIWYP010000002">
    <property type="protein sequence ID" value="KAH3860071.1"/>
    <property type="molecule type" value="Genomic_DNA"/>
</dbReference>
<keyword evidence="2" id="KW-1185">Reference proteome</keyword>
<comment type="caution">
    <text evidence="1">The sequence shown here is derived from an EMBL/GenBank/DDBJ whole genome shotgun (WGS) entry which is preliminary data.</text>
</comment>
<protein>
    <submittedName>
        <fullName evidence="1">Uncharacterized protein</fullName>
    </submittedName>
</protein>
<sequence length="57" mass="6554">MATTHNYLTEISPLFNYIPIADEVKKSEQVAYEHVCANQADGRISCKYEFQDKNNNT</sequence>
<proteinExistence type="predicted"/>
<evidence type="ECO:0000313" key="1">
    <source>
        <dbReference type="EMBL" id="KAH3860071.1"/>
    </source>
</evidence>
<reference evidence="1" key="1">
    <citation type="journal article" date="2019" name="bioRxiv">
        <title>The Genome of the Zebra Mussel, Dreissena polymorpha: A Resource for Invasive Species Research.</title>
        <authorList>
            <person name="McCartney M.A."/>
            <person name="Auch B."/>
            <person name="Kono T."/>
            <person name="Mallez S."/>
            <person name="Zhang Y."/>
            <person name="Obille A."/>
            <person name="Becker A."/>
            <person name="Abrahante J.E."/>
            <person name="Garbe J."/>
            <person name="Badalamenti J.P."/>
            <person name="Herman A."/>
            <person name="Mangelson H."/>
            <person name="Liachko I."/>
            <person name="Sullivan S."/>
            <person name="Sone E.D."/>
            <person name="Koren S."/>
            <person name="Silverstein K.A.T."/>
            <person name="Beckman K.B."/>
            <person name="Gohl D.M."/>
        </authorList>
    </citation>
    <scope>NUCLEOTIDE SEQUENCE</scope>
    <source>
        <strain evidence="1">Duluth1</strain>
        <tissue evidence="1">Whole animal</tissue>
    </source>
</reference>
<reference evidence="1" key="2">
    <citation type="submission" date="2020-11" db="EMBL/GenBank/DDBJ databases">
        <authorList>
            <person name="McCartney M.A."/>
            <person name="Auch B."/>
            <person name="Kono T."/>
            <person name="Mallez S."/>
            <person name="Becker A."/>
            <person name="Gohl D.M."/>
            <person name="Silverstein K.A.T."/>
            <person name="Koren S."/>
            <person name="Bechman K.B."/>
            <person name="Herman A."/>
            <person name="Abrahante J.E."/>
            <person name="Garbe J."/>
        </authorList>
    </citation>
    <scope>NUCLEOTIDE SEQUENCE</scope>
    <source>
        <strain evidence="1">Duluth1</strain>
        <tissue evidence="1">Whole animal</tissue>
    </source>
</reference>